<dbReference type="CDD" id="cd11614">
    <property type="entry name" value="SAF_CpaB_FlgA_like"/>
    <property type="match status" value="1"/>
</dbReference>
<protein>
    <recommendedName>
        <fullName evidence="2">Flagella basal body P-ring formation protein FlgA SAF domain-containing protein</fullName>
    </recommendedName>
</protein>
<dbReference type="Proteomes" id="UP000053941">
    <property type="component" value="Unassembled WGS sequence"/>
</dbReference>
<comment type="caution">
    <text evidence="3">The sequence shown here is derived from an EMBL/GenBank/DDBJ whole genome shotgun (WGS) entry which is preliminary data.</text>
</comment>
<sequence>MKNTNKLQRNSFNFSIRSYLRTILGGCLIAASFISALVISNSSSRMITVWSAAVELGQGEVITSDDVVISKVLLPSNAANYIDGEVSIIGSSVVRAIGADELIPAYALSSQIDEQLKQVPIAISLTQVPKDIGSGQRVDIYGITKSELRSQSLTSGKFKSRLIASDLVIDQVDNQASALGGDLVITLLVPKPIIPSLIEDMGNYNFVLVGNR</sequence>
<evidence type="ECO:0000259" key="2">
    <source>
        <dbReference type="Pfam" id="PF13144"/>
    </source>
</evidence>
<dbReference type="Pfam" id="PF13144">
    <property type="entry name" value="ChapFlgA"/>
    <property type="match status" value="1"/>
</dbReference>
<keyword evidence="1" id="KW-1133">Transmembrane helix</keyword>
<dbReference type="InterPro" id="IPR017585">
    <property type="entry name" value="SAF_FlgA"/>
</dbReference>
<feature type="domain" description="Flagella basal body P-ring formation protein FlgA SAF" evidence="2">
    <location>
        <begin position="49"/>
        <end position="110"/>
    </location>
</feature>
<name>A0A0R2NZF1_9ACTN</name>
<evidence type="ECO:0000313" key="3">
    <source>
        <dbReference type="EMBL" id="KRO31199.1"/>
    </source>
</evidence>
<proteinExistence type="predicted"/>
<organism evidence="3 4">
    <name type="scientific">Actinobacteria bacterium BACL2 MAG-120802-bin41</name>
    <dbReference type="NCBI Taxonomy" id="1655568"/>
    <lineage>
        <taxon>Bacteria</taxon>
        <taxon>Bacillati</taxon>
        <taxon>Actinomycetota</taxon>
        <taxon>Actinomycetes</taxon>
        <taxon>Actinomycetes incertae sedis</taxon>
        <taxon>ac1 cluster</taxon>
    </lineage>
</organism>
<evidence type="ECO:0000256" key="1">
    <source>
        <dbReference type="SAM" id="Phobius"/>
    </source>
</evidence>
<dbReference type="AlphaFoldDB" id="A0A0R2NZF1"/>
<accession>A0A0R2NZF1</accession>
<gene>
    <name evidence="3" type="ORF">ABR60_05585</name>
</gene>
<keyword evidence="1" id="KW-0812">Transmembrane</keyword>
<keyword evidence="1" id="KW-0472">Membrane</keyword>
<reference evidence="3 4" key="1">
    <citation type="submission" date="2015-10" db="EMBL/GenBank/DDBJ databases">
        <title>Metagenome-Assembled Genomes uncover a global brackish microbiome.</title>
        <authorList>
            <person name="Hugerth L.W."/>
            <person name="Larsson J."/>
            <person name="Alneberg J."/>
            <person name="Lindh M.V."/>
            <person name="Legrand C."/>
            <person name="Pinhassi J."/>
            <person name="Andersson A.F."/>
        </authorList>
    </citation>
    <scope>NUCLEOTIDE SEQUENCE [LARGE SCALE GENOMIC DNA]</scope>
    <source>
        <strain evidence="3">BACL2 MAG-120802-bin41</strain>
    </source>
</reference>
<feature type="transmembrane region" description="Helical" evidence="1">
    <location>
        <begin position="20"/>
        <end position="39"/>
    </location>
</feature>
<dbReference type="EMBL" id="LIAS01000013">
    <property type="protein sequence ID" value="KRO31199.1"/>
    <property type="molecule type" value="Genomic_DNA"/>
</dbReference>
<evidence type="ECO:0000313" key="4">
    <source>
        <dbReference type="Proteomes" id="UP000053941"/>
    </source>
</evidence>